<dbReference type="GO" id="GO:0046872">
    <property type="term" value="F:metal ion binding"/>
    <property type="evidence" value="ECO:0007669"/>
    <property type="project" value="UniProtKB-KW"/>
</dbReference>
<dbReference type="Gene3D" id="3.60.10.10">
    <property type="entry name" value="Endonuclease/exonuclease/phosphatase"/>
    <property type="match status" value="1"/>
</dbReference>
<dbReference type="Pfam" id="PF23754">
    <property type="entry name" value="Beta-prop_IP5PC_F"/>
    <property type="match status" value="1"/>
</dbReference>
<dbReference type="FunFam" id="3.60.10.10:FF:000011">
    <property type="entry name" value="Type II inositol polyphosphate 5-phosphatase 15"/>
    <property type="match status" value="1"/>
</dbReference>
<dbReference type="InterPro" id="IPR056454">
    <property type="entry name" value="Beta-prop_IP5PC_F"/>
</dbReference>
<accession>A0AAQ3QLD8</accession>
<keyword evidence="5" id="KW-0677">Repeat</keyword>
<keyword evidence="6" id="KW-0378">Hydrolase</keyword>
<comment type="similarity">
    <text evidence="2">Belongs to the inositol polyphosphate 5-phosphatase family.</text>
</comment>
<feature type="domain" description="Inositol polyphosphate-related phosphatase" evidence="10">
    <location>
        <begin position="644"/>
        <end position="997"/>
    </location>
</feature>
<keyword evidence="8" id="KW-0832">Ubl conjugation</keyword>
<dbReference type="GO" id="GO:0004439">
    <property type="term" value="F:phosphatidylinositol-4,5-bisphosphate 5-phosphatase activity"/>
    <property type="evidence" value="ECO:0007669"/>
    <property type="project" value="TreeGrafter"/>
</dbReference>
<feature type="compositionally biased region" description="Basic and acidic residues" evidence="9">
    <location>
        <begin position="47"/>
        <end position="57"/>
    </location>
</feature>
<name>A0AAQ3QLD8_9LILI</name>
<dbReference type="InterPro" id="IPR000300">
    <property type="entry name" value="IPPc"/>
</dbReference>
<dbReference type="SMART" id="SM00128">
    <property type="entry name" value="IPPc"/>
    <property type="match status" value="1"/>
</dbReference>
<evidence type="ECO:0000259" key="10">
    <source>
        <dbReference type="SMART" id="SM00128"/>
    </source>
</evidence>
<dbReference type="EMBL" id="CP136897">
    <property type="protein sequence ID" value="WOL15569.1"/>
    <property type="molecule type" value="Genomic_DNA"/>
</dbReference>
<dbReference type="InterPro" id="IPR036691">
    <property type="entry name" value="Endo/exonu/phosph_ase_sf"/>
</dbReference>
<evidence type="ECO:0000313" key="12">
    <source>
        <dbReference type="Proteomes" id="UP001327560"/>
    </source>
</evidence>
<feature type="region of interest" description="Disordered" evidence="9">
    <location>
        <begin position="1169"/>
        <end position="1214"/>
    </location>
</feature>
<comment type="cofactor">
    <cofactor evidence="1">
        <name>Mg(2+)</name>
        <dbReference type="ChEBI" id="CHEBI:18420"/>
    </cofactor>
</comment>
<dbReference type="InterPro" id="IPR056455">
    <property type="entry name" value="Ig-like_IP5PC_F"/>
</dbReference>
<dbReference type="SUPFAM" id="SSF101908">
    <property type="entry name" value="Putative isomerase YbhE"/>
    <property type="match status" value="1"/>
</dbReference>
<evidence type="ECO:0000256" key="6">
    <source>
        <dbReference type="ARBA" id="ARBA00022801"/>
    </source>
</evidence>
<dbReference type="PANTHER" id="PTHR11200:SF300">
    <property type="entry name" value="TYPE II INOSITOL 1,4,5-TRISPHOSPHATE 5-PHOSPHATASE"/>
    <property type="match status" value="1"/>
</dbReference>
<dbReference type="InterPro" id="IPR015943">
    <property type="entry name" value="WD40/YVTN_repeat-like_dom_sf"/>
</dbReference>
<dbReference type="AlphaFoldDB" id="A0AAQ3QLD8"/>
<evidence type="ECO:0000256" key="1">
    <source>
        <dbReference type="ARBA" id="ARBA00001946"/>
    </source>
</evidence>
<feature type="region of interest" description="Disordered" evidence="9">
    <location>
        <begin position="47"/>
        <end position="118"/>
    </location>
</feature>
<evidence type="ECO:0000256" key="3">
    <source>
        <dbReference type="ARBA" id="ARBA00022499"/>
    </source>
</evidence>
<keyword evidence="4" id="KW-0479">Metal-binding</keyword>
<dbReference type="CDD" id="cd09074">
    <property type="entry name" value="INPP5c"/>
    <property type="match status" value="1"/>
</dbReference>
<evidence type="ECO:0000256" key="8">
    <source>
        <dbReference type="ARBA" id="ARBA00022843"/>
    </source>
</evidence>
<evidence type="ECO:0000256" key="5">
    <source>
        <dbReference type="ARBA" id="ARBA00022737"/>
    </source>
</evidence>
<organism evidence="11 12">
    <name type="scientific">Canna indica</name>
    <name type="common">Indian-shot</name>
    <dbReference type="NCBI Taxonomy" id="4628"/>
    <lineage>
        <taxon>Eukaryota</taxon>
        <taxon>Viridiplantae</taxon>
        <taxon>Streptophyta</taxon>
        <taxon>Embryophyta</taxon>
        <taxon>Tracheophyta</taxon>
        <taxon>Spermatophyta</taxon>
        <taxon>Magnoliopsida</taxon>
        <taxon>Liliopsida</taxon>
        <taxon>Zingiberales</taxon>
        <taxon>Cannaceae</taxon>
        <taxon>Canna</taxon>
    </lineage>
</organism>
<evidence type="ECO:0000256" key="2">
    <source>
        <dbReference type="ARBA" id="ARBA00010768"/>
    </source>
</evidence>
<dbReference type="SMART" id="SM00320">
    <property type="entry name" value="WD40"/>
    <property type="match status" value="5"/>
</dbReference>
<feature type="region of interest" description="Disordered" evidence="9">
    <location>
        <begin position="1"/>
        <end position="31"/>
    </location>
</feature>
<keyword evidence="3" id="KW-1017">Isopeptide bond</keyword>
<dbReference type="GO" id="GO:0046856">
    <property type="term" value="P:phosphatidylinositol dephosphorylation"/>
    <property type="evidence" value="ECO:0007669"/>
    <property type="project" value="InterPro"/>
</dbReference>
<feature type="compositionally biased region" description="Basic and acidic residues" evidence="9">
    <location>
        <begin position="1202"/>
        <end position="1214"/>
    </location>
</feature>
<dbReference type="Gene3D" id="2.130.10.10">
    <property type="entry name" value="YVTN repeat-like/Quinoprotein amine dehydrogenase"/>
    <property type="match status" value="2"/>
</dbReference>
<proteinExistence type="inferred from homology"/>
<evidence type="ECO:0000256" key="4">
    <source>
        <dbReference type="ARBA" id="ARBA00022723"/>
    </source>
</evidence>
<dbReference type="InterPro" id="IPR046985">
    <property type="entry name" value="IP5"/>
</dbReference>
<dbReference type="Proteomes" id="UP001327560">
    <property type="component" value="Chromosome 8"/>
</dbReference>
<dbReference type="FunFam" id="2.130.10.10:FF:001216">
    <property type="entry name" value="Type II inositol polyphosphate 5-phosphatase 15"/>
    <property type="match status" value="1"/>
</dbReference>
<dbReference type="PANTHER" id="PTHR11200">
    <property type="entry name" value="INOSITOL 5-PHOSPHATASE"/>
    <property type="match status" value="1"/>
</dbReference>
<gene>
    <name evidence="11" type="ORF">Cni_G24350</name>
</gene>
<protein>
    <submittedName>
        <fullName evidence="11">Type I inositol polyphosphate 5-phosphatase 13-like</fullName>
    </submittedName>
</protein>
<sequence length="1214" mass="134294">MEERKEEEDADAAGGKTSTPQRKGISYSQPLGRDAALFSSAARRDALRKHSFDDDTRVNASSRDATPAADGQQNHRQQQPHHFLDGDARANSCPNYQYSPQTSFQQHPPHQHSSSIEELRRLSSINQLPPPIPSSQYHHASSFGNAFSLDRSRGNSSVSDSDGSLTLEHVMSEYGGAPGTIPEFMGTGGGSGIFRVPVRAAMHPGRPPSLELRPHPLRESQAGSFLRTIVCFRSLLWAGQESGLRVWNLNDMFKRWEPGVTPRRGDEESALFRESCRTPPTLCLAVDAANGLIWSGHKDGKIRSWKMDQSTSVDSAPDDGGYARFRENLSWLAHNRSPVLSMVITSYGEIWTGSENGVIKVWPTDALQKALSFTMDERHMSSLGVEKSYIDLRSQVTVNGVCNLPAVDVKYMASDHCRSKVWSGGTISFALWDSRTRDLLKVFGIDGQVEIQNDPSSAQDPYVEDEVKLKTSSSKKEKSQGSVGFFQRSRNALMGAADAVRRVAAKGTFGEDHRRTEAIAISMDGTVWTGCTNGSLVQWDGNGNRLQELQHNSSSVQSISTYGPRLWVGYASGKVQVMDLDGNLLGEWIAHSSPIIKMAIGGLYMFTLGLHGGIRAWHIRSPGPLDDLLRSELANRELSYTNFENLKILAGTWNVGQERASPNSLMSWLGSAASEVGLVVVGLQEVEMGAGFLAMSAAKETVGIEGSANGNWWLDTIGKTLDEGVSFQRVGSRQLAGLLVAAWARKNLRPHIGDCDAAAVPCGFGRAIGNKGAVGLKLRVYNRVICFVNCHFAAHLEAVSRRNADFDHVYRTMAFSRPSSGLHGGAAGPTSVQLHRGVNAMTSQPDDGKPELSDADMLVFLGDFNYRLHGISYDEARDMVSQRCFDWLREKDQLRAEMKAGKVFQGMREGQIKFPPTYKFERHQAGLAGYDSSEKKRIPAWCDRILYRDSRSISVAECSLECPIVSSIILYEACMDITDSDHKPVRCIFSVEIARRNEMIRRLEYGQIITSNEKIRSLLEEYRAVPETVVSTNNIILQNQDISILRITNKCEKYKAVFQIICEGQSKIKQDRNASQLSARCAFGFPRWLEVNPAVGIIKPGQTIEVSVHHDDLCTEEESVDGIPKNRSSEDARDKEVVLLVDVTGTSSTDSKAHRVSLRHCFSSRSECSDRKEPKRKSQASHLHRSDVRDFGNSSNSVRGSVYDRKEPSHTRCP</sequence>
<reference evidence="11 12" key="1">
    <citation type="submission" date="2023-10" db="EMBL/GenBank/DDBJ databases">
        <title>Chromosome-scale genome assembly provides insights into flower coloration mechanisms of Canna indica.</title>
        <authorList>
            <person name="Li C."/>
        </authorList>
    </citation>
    <scope>NUCLEOTIDE SEQUENCE [LARGE SCALE GENOMIC DNA]</scope>
    <source>
        <tissue evidence="11">Flower</tissue>
    </source>
</reference>
<dbReference type="Pfam" id="PF22669">
    <property type="entry name" value="Exo_endo_phos2"/>
    <property type="match status" value="1"/>
</dbReference>
<feature type="compositionally biased region" description="Acidic residues" evidence="9">
    <location>
        <begin position="1"/>
        <end position="11"/>
    </location>
</feature>
<evidence type="ECO:0000256" key="9">
    <source>
        <dbReference type="SAM" id="MobiDB-lite"/>
    </source>
</evidence>
<feature type="compositionally biased region" description="Polar residues" evidence="9">
    <location>
        <begin position="92"/>
        <end position="112"/>
    </location>
</feature>
<evidence type="ECO:0000256" key="7">
    <source>
        <dbReference type="ARBA" id="ARBA00022842"/>
    </source>
</evidence>
<feature type="compositionally biased region" description="Basic residues" evidence="9">
    <location>
        <begin position="1174"/>
        <end position="1183"/>
    </location>
</feature>
<feature type="compositionally biased region" description="Polar residues" evidence="9">
    <location>
        <begin position="17"/>
        <end position="29"/>
    </location>
</feature>
<dbReference type="Pfam" id="PF23755">
    <property type="entry name" value="Ig-like_IP5PC_F"/>
    <property type="match status" value="1"/>
</dbReference>
<dbReference type="InterPro" id="IPR001680">
    <property type="entry name" value="WD40_rpt"/>
</dbReference>
<keyword evidence="7" id="KW-0460">Magnesium</keyword>
<keyword evidence="12" id="KW-1185">Reference proteome</keyword>
<dbReference type="GO" id="GO:0009846">
    <property type="term" value="P:pollen germination"/>
    <property type="evidence" value="ECO:0007669"/>
    <property type="project" value="UniProtKB-ARBA"/>
</dbReference>
<evidence type="ECO:0000313" key="11">
    <source>
        <dbReference type="EMBL" id="WOL15569.1"/>
    </source>
</evidence>
<dbReference type="SUPFAM" id="SSF56219">
    <property type="entry name" value="DNase I-like"/>
    <property type="match status" value="1"/>
</dbReference>